<dbReference type="Pfam" id="PF02515">
    <property type="entry name" value="CoA_transf_3"/>
    <property type="match status" value="1"/>
</dbReference>
<sequence length="414" mass="43654">MTATQSGASAPSETLPDDLWAATGTGPLTGLVVADFSRVLAGPYCTMLLADMGATVIKVEGPAGDDTRAWMPPVRDGESTYYLSINRNKRSIALDFNDPDDLQVAQEIARRADVLVENFKPGGLTKYGLDYPAVTVGNPEVIYASITGFGTAGGASLPGYDLLVQAMSGLMSVTGGPDTSPFRSGVAVFDVMTGLHASIGILAALHDRNDSGKGQLVELNLMSSALSGMVNQTGGYLLSGTVPQRMGNDHPSLYPYEPFPTKDGDIVIAIGNDGQFRKLCNALQAGHLADDPRFSAAPERSRNRAELRPLLQGLLANQTAVEWFEILTAARIPCGPINDVRGGIEFAEQIGLEPVVTVGHGTEAVPGIRHPVAFSRTPAGYDLAPPALDGDREAILSWVRTPAVSLPADALRKS</sequence>
<accession>A0A4R5YFS3</accession>
<dbReference type="EMBL" id="SMZT01000003">
    <property type="protein sequence ID" value="TDL43108.1"/>
    <property type="molecule type" value="Genomic_DNA"/>
</dbReference>
<dbReference type="InterPro" id="IPR044855">
    <property type="entry name" value="CoA-Trfase_III_dom3_sf"/>
</dbReference>
<dbReference type="InterPro" id="IPR023606">
    <property type="entry name" value="CoA-Trfase_III_dom_1_sf"/>
</dbReference>
<comment type="caution">
    <text evidence="2">The sequence shown here is derived from an EMBL/GenBank/DDBJ whole genome shotgun (WGS) entry which is preliminary data.</text>
</comment>
<reference evidence="2 3" key="1">
    <citation type="submission" date="2019-03" db="EMBL/GenBank/DDBJ databases">
        <title>Genome Sequencing and Assembly of Various Microbes Isolated from Partially Reclaimed Soil and Acid Mine Drainage (AMD) Site.</title>
        <authorList>
            <person name="Steinbock B."/>
            <person name="Bechtold R."/>
            <person name="Sevigny J.L."/>
            <person name="Thomas D."/>
            <person name="Cuthill L.R."/>
            <person name="Aveiro Johannsen E.J."/>
            <person name="Thomas K."/>
            <person name="Ghosh A."/>
        </authorList>
    </citation>
    <scope>NUCLEOTIDE SEQUENCE [LARGE SCALE GENOMIC DNA]</scope>
    <source>
        <strain evidence="2 3">S-A3</strain>
    </source>
</reference>
<dbReference type="InterPro" id="IPR003673">
    <property type="entry name" value="CoA-Trfase_fam_III"/>
</dbReference>
<name>A0A4R5YFS3_KOCRO</name>
<evidence type="ECO:0000313" key="3">
    <source>
        <dbReference type="Proteomes" id="UP000295163"/>
    </source>
</evidence>
<organism evidence="2 3">
    <name type="scientific">Kocuria rosea</name>
    <name type="common">Deinococcus erythromyxa</name>
    <name type="synonym">Micrococcus rubens</name>
    <dbReference type="NCBI Taxonomy" id="1275"/>
    <lineage>
        <taxon>Bacteria</taxon>
        <taxon>Bacillati</taxon>
        <taxon>Actinomycetota</taxon>
        <taxon>Actinomycetes</taxon>
        <taxon>Micrococcales</taxon>
        <taxon>Micrococcaceae</taxon>
        <taxon>Kocuria</taxon>
    </lineage>
</organism>
<dbReference type="Gene3D" id="3.30.1540.10">
    <property type="entry name" value="formyl-coa transferase, domain 3"/>
    <property type="match status" value="1"/>
</dbReference>
<keyword evidence="1 2" id="KW-0808">Transferase</keyword>
<dbReference type="PANTHER" id="PTHR48207">
    <property type="entry name" value="SUCCINATE--HYDROXYMETHYLGLUTARATE COA-TRANSFERASE"/>
    <property type="match status" value="1"/>
</dbReference>
<dbReference type="InterPro" id="IPR050483">
    <property type="entry name" value="CoA-transferase_III_domain"/>
</dbReference>
<evidence type="ECO:0000256" key="1">
    <source>
        <dbReference type="ARBA" id="ARBA00022679"/>
    </source>
</evidence>
<protein>
    <submittedName>
        <fullName evidence="2">CoA transferase</fullName>
    </submittedName>
</protein>
<gene>
    <name evidence="2" type="ORF">E2R59_09835</name>
</gene>
<dbReference type="PANTHER" id="PTHR48207:SF3">
    <property type="entry name" value="SUCCINATE--HYDROXYMETHYLGLUTARATE COA-TRANSFERASE"/>
    <property type="match status" value="1"/>
</dbReference>
<dbReference type="Gene3D" id="3.40.50.10540">
    <property type="entry name" value="Crotonobetainyl-coa:carnitine coa-transferase, domain 1"/>
    <property type="match status" value="1"/>
</dbReference>
<dbReference type="GeneID" id="64347715"/>
<dbReference type="AlphaFoldDB" id="A0A4R5YFS3"/>
<dbReference type="GO" id="GO:0008410">
    <property type="term" value="F:CoA-transferase activity"/>
    <property type="evidence" value="ECO:0007669"/>
    <property type="project" value="TreeGrafter"/>
</dbReference>
<dbReference type="SUPFAM" id="SSF89796">
    <property type="entry name" value="CoA-transferase family III (CaiB/BaiF)"/>
    <property type="match status" value="1"/>
</dbReference>
<evidence type="ECO:0000313" key="2">
    <source>
        <dbReference type="EMBL" id="TDL43108.1"/>
    </source>
</evidence>
<dbReference type="Proteomes" id="UP000295163">
    <property type="component" value="Unassembled WGS sequence"/>
</dbReference>
<proteinExistence type="predicted"/>
<dbReference type="RefSeq" id="WP_133410366.1">
    <property type="nucleotide sequence ID" value="NZ_SMZT01000003.1"/>
</dbReference>